<organism evidence="1 2">
    <name type="scientific">Amborella trichopoda</name>
    <dbReference type="NCBI Taxonomy" id="13333"/>
    <lineage>
        <taxon>Eukaryota</taxon>
        <taxon>Viridiplantae</taxon>
        <taxon>Streptophyta</taxon>
        <taxon>Embryophyta</taxon>
        <taxon>Tracheophyta</taxon>
        <taxon>Spermatophyta</taxon>
        <taxon>Magnoliopsida</taxon>
        <taxon>Amborellales</taxon>
        <taxon>Amborellaceae</taxon>
        <taxon>Amborella</taxon>
    </lineage>
</organism>
<sequence length="87" mass="9897">MIWTERLPPRLIQEVMKVLLWEICRIRPFPLRIPMISALVHRLCLETRTFPLPCGELGITLVDLTTMGVSNDEDPLLCDPPSVGESI</sequence>
<evidence type="ECO:0008006" key="3">
    <source>
        <dbReference type="Google" id="ProtNLM"/>
    </source>
</evidence>
<proteinExistence type="predicted"/>
<dbReference type="EMBL" id="KI394634">
    <property type="protein sequence ID" value="ERN02408.1"/>
    <property type="molecule type" value="Genomic_DNA"/>
</dbReference>
<dbReference type="Proteomes" id="UP000017836">
    <property type="component" value="Unassembled WGS sequence"/>
</dbReference>
<gene>
    <name evidence="1" type="ORF">AMTR_s00096p00118660</name>
</gene>
<dbReference type="HOGENOM" id="CLU_2486362_0_0_1"/>
<accession>W1P3B9</accession>
<reference evidence="2" key="1">
    <citation type="journal article" date="2013" name="Science">
        <title>The Amborella genome and the evolution of flowering plants.</title>
        <authorList>
            <consortium name="Amborella Genome Project"/>
        </authorList>
    </citation>
    <scope>NUCLEOTIDE SEQUENCE [LARGE SCALE GENOMIC DNA]</scope>
</reference>
<protein>
    <recommendedName>
        <fullName evidence="3">Aminotransferase-like plant mobile domain-containing protein</fullName>
    </recommendedName>
</protein>
<dbReference type="AlphaFoldDB" id="W1P3B9"/>
<keyword evidence="2" id="KW-1185">Reference proteome</keyword>
<name>W1P3B9_AMBTC</name>
<dbReference type="Gramene" id="ERN02408">
    <property type="protein sequence ID" value="ERN02408"/>
    <property type="gene ID" value="AMTR_s00096p00118660"/>
</dbReference>
<evidence type="ECO:0000313" key="1">
    <source>
        <dbReference type="EMBL" id="ERN02408.1"/>
    </source>
</evidence>
<evidence type="ECO:0000313" key="2">
    <source>
        <dbReference type="Proteomes" id="UP000017836"/>
    </source>
</evidence>